<gene>
    <name evidence="1" type="ORF">LCL61_20560</name>
</gene>
<evidence type="ECO:0000313" key="1">
    <source>
        <dbReference type="EMBL" id="WYW17944.1"/>
    </source>
</evidence>
<name>A0ACD5BES5_9PSEU</name>
<evidence type="ECO:0000313" key="2">
    <source>
        <dbReference type="Proteomes" id="UP001456344"/>
    </source>
</evidence>
<proteinExistence type="predicted"/>
<keyword evidence="2" id="KW-1185">Reference proteome</keyword>
<protein>
    <submittedName>
        <fullName evidence="1">Uncharacterized protein</fullName>
    </submittedName>
</protein>
<organism evidence="1 2">
    <name type="scientific">Amycolatopsis coloradensis</name>
    <dbReference type="NCBI Taxonomy" id="76021"/>
    <lineage>
        <taxon>Bacteria</taxon>
        <taxon>Bacillati</taxon>
        <taxon>Actinomycetota</taxon>
        <taxon>Actinomycetes</taxon>
        <taxon>Pseudonocardiales</taxon>
        <taxon>Pseudonocardiaceae</taxon>
        <taxon>Amycolatopsis</taxon>
    </lineage>
</organism>
<reference evidence="1" key="1">
    <citation type="submission" date="2023-10" db="EMBL/GenBank/DDBJ databases">
        <title>Whole genome sequencing of actinobacterial strain Amycolatopsis sp. (BCA-696) identifies the underlying plant growth-promoting genes.</title>
        <authorList>
            <person name="Gandham P."/>
            <person name="Vadla N."/>
            <person name="Saji A."/>
            <person name="Srinivas V."/>
            <person name="Ruperao P."/>
            <person name="Selvanayagam S."/>
            <person name="Saxena R.K."/>
            <person name="Rathore A."/>
            <person name="Gopalakrishnan S."/>
            <person name="Thakur V."/>
        </authorList>
    </citation>
    <scope>NUCLEOTIDE SEQUENCE</scope>
    <source>
        <strain evidence="1">BCA-696</strain>
    </source>
</reference>
<dbReference type="EMBL" id="CP150484">
    <property type="protein sequence ID" value="WYW17944.1"/>
    <property type="molecule type" value="Genomic_DNA"/>
</dbReference>
<sequence length="46" mass="4887">MDELRALIAVGVRVPGNPTVYDLADGPRALVDLEARATSGKLVLRP</sequence>
<dbReference type="Proteomes" id="UP001456344">
    <property type="component" value="Chromosome"/>
</dbReference>
<accession>A0ACD5BES5</accession>